<evidence type="ECO:0000256" key="3">
    <source>
        <dbReference type="ARBA" id="ARBA00022741"/>
    </source>
</evidence>
<dbReference type="RefSeq" id="WP_067391828.1">
    <property type="nucleotide sequence ID" value="NZ_JXKH01000001.1"/>
</dbReference>
<comment type="caution">
    <text evidence="6">The sequence shown here is derived from an EMBL/GenBank/DDBJ whole genome shotgun (WGS) entry which is preliminary data.</text>
</comment>
<evidence type="ECO:0000256" key="5">
    <source>
        <dbReference type="HAMAP-Rule" id="MF_00921"/>
    </source>
</evidence>
<comment type="catalytic activity">
    <reaction evidence="5">
        <text>N(tele)-phospho-L-histidyl/L-threonyl-[pyruvate, phosphate dikinase] + ADP = N(tele)-phospho-L-histidyl/O-phospho-L-threonyl-[pyruvate, phosphate dikinase] + AMP + H(+)</text>
        <dbReference type="Rhea" id="RHEA:43692"/>
        <dbReference type="Rhea" id="RHEA-COMP:10650"/>
        <dbReference type="Rhea" id="RHEA-COMP:10651"/>
        <dbReference type="ChEBI" id="CHEBI:15378"/>
        <dbReference type="ChEBI" id="CHEBI:30013"/>
        <dbReference type="ChEBI" id="CHEBI:61977"/>
        <dbReference type="ChEBI" id="CHEBI:83586"/>
        <dbReference type="ChEBI" id="CHEBI:456215"/>
        <dbReference type="ChEBI" id="CHEBI:456216"/>
        <dbReference type="EC" id="2.7.11.32"/>
    </reaction>
</comment>
<organism evidence="6 7">
    <name type="scientific">Enterococcus canis</name>
    <dbReference type="NCBI Taxonomy" id="214095"/>
    <lineage>
        <taxon>Bacteria</taxon>
        <taxon>Bacillati</taxon>
        <taxon>Bacillota</taxon>
        <taxon>Bacilli</taxon>
        <taxon>Lactobacillales</taxon>
        <taxon>Enterococcaceae</taxon>
        <taxon>Enterococcus</taxon>
    </lineage>
</organism>
<dbReference type="GO" id="GO:0004674">
    <property type="term" value="F:protein serine/threonine kinase activity"/>
    <property type="evidence" value="ECO:0007669"/>
    <property type="project" value="UniProtKB-UniRule"/>
</dbReference>
<dbReference type="EC" id="2.7.11.32" evidence="5"/>
<dbReference type="Proteomes" id="UP000181884">
    <property type="component" value="Unassembled WGS sequence"/>
</dbReference>
<dbReference type="GO" id="GO:0043531">
    <property type="term" value="F:ADP binding"/>
    <property type="evidence" value="ECO:0007669"/>
    <property type="project" value="UniProtKB-UniRule"/>
</dbReference>
<dbReference type="InterPro" id="IPR026565">
    <property type="entry name" value="PPDK_reg"/>
</dbReference>
<keyword evidence="1 5" id="KW-0723">Serine/threonine-protein kinase</keyword>
<dbReference type="GO" id="GO:0016776">
    <property type="term" value="F:phosphotransferase activity, phosphate group as acceptor"/>
    <property type="evidence" value="ECO:0007669"/>
    <property type="project" value="UniProtKB-UniRule"/>
</dbReference>
<comment type="catalytic activity">
    <reaction evidence="5">
        <text>N(tele)-phospho-L-histidyl/O-phospho-L-threonyl-[pyruvate, phosphate dikinase] + phosphate + H(+) = N(tele)-phospho-L-histidyl/L-threonyl-[pyruvate, phosphate dikinase] + diphosphate</text>
        <dbReference type="Rhea" id="RHEA:43696"/>
        <dbReference type="Rhea" id="RHEA-COMP:10650"/>
        <dbReference type="Rhea" id="RHEA-COMP:10651"/>
        <dbReference type="ChEBI" id="CHEBI:15378"/>
        <dbReference type="ChEBI" id="CHEBI:30013"/>
        <dbReference type="ChEBI" id="CHEBI:33019"/>
        <dbReference type="ChEBI" id="CHEBI:43474"/>
        <dbReference type="ChEBI" id="CHEBI:61977"/>
        <dbReference type="ChEBI" id="CHEBI:83586"/>
        <dbReference type="EC" id="2.7.4.27"/>
    </reaction>
</comment>
<dbReference type="PANTHER" id="PTHR31756:SF3">
    <property type="entry name" value="PYRUVATE, PHOSPHATE DIKINASE REGULATORY PROTEIN 1, CHLOROPLASTIC"/>
    <property type="match status" value="1"/>
</dbReference>
<feature type="binding site" evidence="5">
    <location>
        <begin position="155"/>
        <end position="162"/>
    </location>
    <ligand>
        <name>ADP</name>
        <dbReference type="ChEBI" id="CHEBI:456216"/>
    </ligand>
</feature>
<dbReference type="AlphaFoldDB" id="A0A1L8RJT3"/>
<dbReference type="EC" id="2.7.4.27" evidence="5"/>
<evidence type="ECO:0000256" key="4">
    <source>
        <dbReference type="ARBA" id="ARBA00022777"/>
    </source>
</evidence>
<dbReference type="EMBL" id="JXKH01000001">
    <property type="protein sequence ID" value="OJG20017.1"/>
    <property type="molecule type" value="Genomic_DNA"/>
</dbReference>
<comment type="function">
    <text evidence="5">Bifunctional serine/threonine kinase and phosphorylase involved in the regulation of the pyruvate, phosphate dikinase (PPDK) by catalyzing its phosphorylation/dephosphorylation.</text>
</comment>
<proteinExistence type="inferred from homology"/>
<dbReference type="HAMAP" id="MF_00921">
    <property type="entry name" value="PDRP"/>
    <property type="match status" value="1"/>
</dbReference>
<accession>A0A1L8RJT3</accession>
<dbReference type="NCBIfam" id="NF003742">
    <property type="entry name" value="PRK05339.1"/>
    <property type="match status" value="1"/>
</dbReference>
<evidence type="ECO:0000313" key="7">
    <source>
        <dbReference type="Proteomes" id="UP000181884"/>
    </source>
</evidence>
<name>A0A1L8RJT3_9ENTE</name>
<keyword evidence="4 5" id="KW-0418">Kinase</keyword>
<keyword evidence="2 5" id="KW-0808">Transferase</keyword>
<evidence type="ECO:0000313" key="6">
    <source>
        <dbReference type="EMBL" id="OJG20017.1"/>
    </source>
</evidence>
<gene>
    <name evidence="6" type="ORF">RU97_GL000250</name>
</gene>
<dbReference type="STRING" id="214095.RU97_GL000250"/>
<keyword evidence="3 5" id="KW-0547">Nucleotide-binding</keyword>
<dbReference type="GO" id="GO:0005524">
    <property type="term" value="F:ATP binding"/>
    <property type="evidence" value="ECO:0007669"/>
    <property type="project" value="InterPro"/>
</dbReference>
<evidence type="ECO:0000256" key="1">
    <source>
        <dbReference type="ARBA" id="ARBA00022527"/>
    </source>
</evidence>
<comment type="similarity">
    <text evidence="5">Belongs to the pyruvate, phosphate/water dikinase regulatory protein family. PDRP subfamily.</text>
</comment>
<evidence type="ECO:0000256" key="2">
    <source>
        <dbReference type="ARBA" id="ARBA00022679"/>
    </source>
</evidence>
<dbReference type="PANTHER" id="PTHR31756">
    <property type="entry name" value="PYRUVATE, PHOSPHATE DIKINASE REGULATORY PROTEIN 1, CHLOROPLASTIC"/>
    <property type="match status" value="1"/>
</dbReference>
<sequence length="286" mass="32224">MTPEETNNLITIFVISDSAGETASKLAQAAMAQYPSVEFCLFRRTFVNDEEVLLKALNEAKEENALVLHTIIDPGLVKTANDFCQENGMFCYDILTPVVAEFEERSAVLPTREPGALHHLNENYFRRIKAMEFAVKYDDGKDPRGFLEADVVLLGVSRTSKTPLSLFLANKNLKVANLPLIPEAHIPKQIWEVDPKKIVGLTNDPEILNSIRKERMRAYGLNPDTAYSDIDKIKKELAFANDLYQKLGCVVINVAQLSIEETASMILNALDLEDHSYFNQDMENRK</sequence>
<reference evidence="6 7" key="1">
    <citation type="submission" date="2014-12" db="EMBL/GenBank/DDBJ databases">
        <title>Draft genome sequences of 29 type strains of Enterococci.</title>
        <authorList>
            <person name="Zhong Z."/>
            <person name="Sun Z."/>
            <person name="Liu W."/>
            <person name="Zhang W."/>
            <person name="Zhang H."/>
        </authorList>
    </citation>
    <scope>NUCLEOTIDE SEQUENCE [LARGE SCALE GENOMIC DNA]</scope>
    <source>
        <strain evidence="6 7">DSM 17029</strain>
    </source>
</reference>
<dbReference type="Pfam" id="PF03618">
    <property type="entry name" value="Kinase-PPPase"/>
    <property type="match status" value="1"/>
</dbReference>
<protein>
    <recommendedName>
        <fullName evidence="5">Putative pyruvate, phosphate dikinase regulatory protein</fullName>
        <shortName evidence="5">PPDK regulatory protein</shortName>
        <ecNumber evidence="5">2.7.11.32</ecNumber>
        <ecNumber evidence="5">2.7.4.27</ecNumber>
    </recommendedName>
</protein>
<keyword evidence="7" id="KW-1185">Reference proteome</keyword>
<dbReference type="InterPro" id="IPR005177">
    <property type="entry name" value="Kinase-pyrophosphorylase"/>
</dbReference>